<dbReference type="GO" id="GO:0042277">
    <property type="term" value="F:peptide binding"/>
    <property type="evidence" value="ECO:0007669"/>
    <property type="project" value="TreeGrafter"/>
</dbReference>
<keyword evidence="8" id="KW-0645">Protease</keyword>
<reference evidence="28" key="1">
    <citation type="submission" date="2018-11" db="EMBL/GenBank/DDBJ databases">
        <authorList>
            <person name="Alioto T."/>
            <person name="Alioto T."/>
        </authorList>
    </citation>
    <scope>NUCLEOTIDE SEQUENCE</scope>
</reference>
<evidence type="ECO:0000259" key="26">
    <source>
        <dbReference type="Pfam" id="PF11838"/>
    </source>
</evidence>
<keyword evidence="7" id="KW-1003">Cell membrane</keyword>
<keyword evidence="13 21" id="KW-0862">Zinc</keyword>
<proteinExistence type="inferred from homology"/>
<dbReference type="FunFam" id="2.60.40.1730:FF:000012">
    <property type="entry name" value="Aminopeptidase N"/>
    <property type="match status" value="1"/>
</dbReference>
<evidence type="ECO:0000259" key="25">
    <source>
        <dbReference type="Pfam" id="PF01433"/>
    </source>
</evidence>
<dbReference type="SUPFAM" id="SSF63737">
    <property type="entry name" value="Leukotriene A4 hydrolase N-terminal domain"/>
    <property type="match status" value="1"/>
</dbReference>
<keyword evidence="18" id="KW-1015">Disulfide bond</keyword>
<evidence type="ECO:0000313" key="29">
    <source>
        <dbReference type="Proteomes" id="UP000596742"/>
    </source>
</evidence>
<comment type="subcellular location">
    <subcellularLocation>
        <location evidence="2">Cell membrane</location>
    </subcellularLocation>
    <subcellularLocation>
        <location evidence="3">Membrane</location>
        <topology evidence="3">Single-pass type II membrane protein</topology>
    </subcellularLocation>
</comment>
<keyword evidence="11" id="KW-0732">Signal</keyword>
<dbReference type="Pfam" id="PF17900">
    <property type="entry name" value="Peptidase_M1_N"/>
    <property type="match status" value="1"/>
</dbReference>
<evidence type="ECO:0000256" key="7">
    <source>
        <dbReference type="ARBA" id="ARBA00022475"/>
    </source>
</evidence>
<dbReference type="Gene3D" id="2.60.40.1910">
    <property type="match status" value="1"/>
</dbReference>
<keyword evidence="14" id="KW-0735">Signal-anchor</keyword>
<evidence type="ECO:0000256" key="20">
    <source>
        <dbReference type="PIRSR" id="PIRSR634016-1"/>
    </source>
</evidence>
<dbReference type="GO" id="GO:0006508">
    <property type="term" value="P:proteolysis"/>
    <property type="evidence" value="ECO:0007669"/>
    <property type="project" value="UniProtKB-KW"/>
</dbReference>
<sequence length="1006" mass="115761">MFSSSERFDMGSSRGEAYATDYDKNDKFSLKISTAFVLTLLAVAIAVCVGLIVHFAGGNKTITCQCSCPGDGSNSGGQSGCPEQTTLPNTCTPRSNATQTPPVDMTTTEAPPSAPPQITDDVLLHTSLKPVHYNVVLRPNLYEDNSQNFTLNGSVQIYFNCIKSTNNITIHIQNLNVTDGSIVVRNMTDQQIPLHNYTRDDSARHFLVIRLGENLVAGMNYSVEMSFIGPLQNEDLSGLYYSSYMEDSQTRYMAITQFQPTDARKSFPSFDEPALKATFNITLERRNDTVSDMITLSNMPKIDTVQSTDGYFADIFEQTVVMPTYLLAFAVCDFPHKVNTTKYNHTFRTFARKEYIEHTNYSLWVGSRLLDEFEDYFEIEYPLPKLDMIAIPDFSAGAMENWGLVTYRESIMFYHPDISTVSQHIFTAIVVSHELAHMWFGNLISPKWWDDLWLNEGFATFFEYVGVDMVETDWDMMNYMALDCIQYSFDTDSLETSRPIYQQVWTPNDINNIFDVITYYKGASVIRMMWFFLGKENFRRGLRDYIKDREYGSAQHDDLWEALSEESKANGTNIDVRRVMDTWVEQKNYPIVTVSTTSNGFNLTQQRFLLRNTSQTNQTFLWEIPVTYTTNVHPDFEQDYRNITWMNTTDISIETAYSNYSWIILNIQEYGYFRVNYDKAIWNRINEQLNQNHNIIHVVNRAALISDAWAFNKAGILDIETALHTLDYLNNETEYIPWGAAVKELAYLDRMLVSTPVYGNFERFMIDKVNKTFMEHQLDISIDQSVQKILLQSSVASRACKYGIKSCAEEATNKFNAWRDKEDNIIAPDIRRTVLCTALRHGSSEDWDFLFSRYANSSSNDQRTYLDALSCSRDNWVLHRYLDYSIGRRGDTTIRSQDARFAILAVASNPLGLQMTWRFVRSNWKYIVEDSGLDSYALNQIVFGMARLLYTDYDIAEVEKWNTEHLELANSLTGFEQGIETIRNNKAWVNHNYNAIAGWLLTNYPN</sequence>
<feature type="site" description="Transition state stabilizer" evidence="22">
    <location>
        <position position="519"/>
    </location>
</feature>
<evidence type="ECO:0000256" key="21">
    <source>
        <dbReference type="PIRSR" id="PIRSR634016-3"/>
    </source>
</evidence>
<evidence type="ECO:0000256" key="12">
    <source>
        <dbReference type="ARBA" id="ARBA00022801"/>
    </source>
</evidence>
<evidence type="ECO:0000256" key="15">
    <source>
        <dbReference type="ARBA" id="ARBA00022989"/>
    </source>
</evidence>
<keyword evidence="15 24" id="KW-1133">Transmembrane helix</keyword>
<dbReference type="Gene3D" id="2.60.40.1730">
    <property type="entry name" value="tricorn interacting facor f3 domain"/>
    <property type="match status" value="1"/>
</dbReference>
<feature type="domain" description="Aminopeptidase N-like N-terminal" evidence="27">
    <location>
        <begin position="129"/>
        <end position="326"/>
    </location>
</feature>
<dbReference type="CDD" id="cd09601">
    <property type="entry name" value="M1_APN-Q_like"/>
    <property type="match status" value="1"/>
</dbReference>
<feature type="transmembrane region" description="Helical" evidence="24">
    <location>
        <begin position="34"/>
        <end position="57"/>
    </location>
</feature>
<dbReference type="Gene3D" id="1.10.390.10">
    <property type="entry name" value="Neutral Protease Domain 2"/>
    <property type="match status" value="1"/>
</dbReference>
<dbReference type="GO" id="GO:0005737">
    <property type="term" value="C:cytoplasm"/>
    <property type="evidence" value="ECO:0007669"/>
    <property type="project" value="TreeGrafter"/>
</dbReference>
<dbReference type="PRINTS" id="PR00756">
    <property type="entry name" value="ALADIPTASE"/>
</dbReference>
<dbReference type="InterPro" id="IPR034016">
    <property type="entry name" value="M1_APN-typ"/>
</dbReference>
<comment type="caution">
    <text evidence="28">The sequence shown here is derived from an EMBL/GenBank/DDBJ whole genome shotgun (WGS) entry which is preliminary data.</text>
</comment>
<feature type="binding site" evidence="21">
    <location>
        <position position="437"/>
    </location>
    <ligand>
        <name>Zn(2+)</name>
        <dbReference type="ChEBI" id="CHEBI:29105"/>
        <note>catalytic</note>
    </ligand>
</feature>
<evidence type="ECO:0000256" key="24">
    <source>
        <dbReference type="SAM" id="Phobius"/>
    </source>
</evidence>
<dbReference type="Gene3D" id="1.25.50.20">
    <property type="match status" value="1"/>
</dbReference>
<dbReference type="SUPFAM" id="SSF55486">
    <property type="entry name" value="Metalloproteases ('zincins'), catalytic domain"/>
    <property type="match status" value="1"/>
</dbReference>
<dbReference type="GO" id="GO:0070006">
    <property type="term" value="F:metalloaminopeptidase activity"/>
    <property type="evidence" value="ECO:0007669"/>
    <property type="project" value="TreeGrafter"/>
</dbReference>
<keyword evidence="10 21" id="KW-0479">Metal-binding</keyword>
<dbReference type="GO" id="GO:0043171">
    <property type="term" value="P:peptide catabolic process"/>
    <property type="evidence" value="ECO:0007669"/>
    <property type="project" value="TreeGrafter"/>
</dbReference>
<keyword evidence="29" id="KW-1185">Reference proteome</keyword>
<evidence type="ECO:0000256" key="23">
    <source>
        <dbReference type="SAM" id="MobiDB-lite"/>
    </source>
</evidence>
<evidence type="ECO:0000256" key="6">
    <source>
        <dbReference type="ARBA" id="ARBA00015611"/>
    </source>
</evidence>
<dbReference type="InterPro" id="IPR014782">
    <property type="entry name" value="Peptidase_M1_dom"/>
</dbReference>
<comment type="catalytic activity">
    <reaction evidence="1">
        <text>Release of an N-terminal amino acid, Xaa-|-Yaa- from a peptide, amide or arylamide. Xaa is preferably Ala, but may be most amino acids including Pro (slow action). When a terminal hydrophobic residue is followed by a prolyl residue, the two may be released as an intact Xaa-Pro dipeptide.</text>
        <dbReference type="EC" id="3.4.11.2"/>
    </reaction>
</comment>
<dbReference type="Proteomes" id="UP000596742">
    <property type="component" value="Unassembled WGS sequence"/>
</dbReference>
<dbReference type="OrthoDB" id="510539at2759"/>
<feature type="compositionally biased region" description="Polar residues" evidence="23">
    <location>
        <begin position="81"/>
        <end position="110"/>
    </location>
</feature>
<keyword evidence="28" id="KW-0031">Aminopeptidase</keyword>
<dbReference type="Pfam" id="PF01433">
    <property type="entry name" value="Peptidase_M1"/>
    <property type="match status" value="1"/>
</dbReference>
<keyword evidence="9 24" id="KW-0812">Transmembrane</keyword>
<keyword evidence="16" id="KW-0482">Metalloprotease</keyword>
<dbReference type="GO" id="GO:0008270">
    <property type="term" value="F:zinc ion binding"/>
    <property type="evidence" value="ECO:0007669"/>
    <property type="project" value="InterPro"/>
</dbReference>
<dbReference type="EMBL" id="UYJE01010257">
    <property type="protein sequence ID" value="VDI81438.1"/>
    <property type="molecule type" value="Genomic_DNA"/>
</dbReference>
<dbReference type="FunFam" id="1.10.390.10:FF:000016">
    <property type="entry name" value="Glutamyl aminopeptidase"/>
    <property type="match status" value="1"/>
</dbReference>
<feature type="binding site" evidence="21">
    <location>
        <position position="433"/>
    </location>
    <ligand>
        <name>Zn(2+)</name>
        <dbReference type="ChEBI" id="CHEBI:29105"/>
        <note>catalytic</note>
    </ligand>
</feature>
<comment type="similarity">
    <text evidence="4">Belongs to the peptidase M1 family.</text>
</comment>
<keyword evidence="19" id="KW-0325">Glycoprotein</keyword>
<dbReference type="GO" id="GO:0016285">
    <property type="term" value="F:alanyl aminopeptidase activity"/>
    <property type="evidence" value="ECO:0007669"/>
    <property type="project" value="UniProtKB-EC"/>
</dbReference>
<dbReference type="InterPro" id="IPR001930">
    <property type="entry name" value="Peptidase_M1"/>
</dbReference>
<keyword evidence="12 28" id="KW-0378">Hydrolase</keyword>
<evidence type="ECO:0000256" key="17">
    <source>
        <dbReference type="ARBA" id="ARBA00023136"/>
    </source>
</evidence>
<dbReference type="InterPro" id="IPR045357">
    <property type="entry name" value="Aminopeptidase_N-like_N"/>
</dbReference>
<feature type="domain" description="Peptidase M1 membrane alanine aminopeptidase" evidence="25">
    <location>
        <begin position="362"/>
        <end position="583"/>
    </location>
</feature>
<feature type="region of interest" description="Disordered" evidence="23">
    <location>
        <begin position="75"/>
        <end position="117"/>
    </location>
</feature>
<evidence type="ECO:0000256" key="13">
    <source>
        <dbReference type="ARBA" id="ARBA00022833"/>
    </source>
</evidence>
<keyword evidence="17 24" id="KW-0472">Membrane</keyword>
<dbReference type="InterPro" id="IPR042097">
    <property type="entry name" value="Aminopeptidase_N-like_N_sf"/>
</dbReference>
<evidence type="ECO:0000256" key="14">
    <source>
        <dbReference type="ARBA" id="ARBA00022968"/>
    </source>
</evidence>
<evidence type="ECO:0000256" key="1">
    <source>
        <dbReference type="ARBA" id="ARBA00000098"/>
    </source>
</evidence>
<evidence type="ECO:0000256" key="4">
    <source>
        <dbReference type="ARBA" id="ARBA00010136"/>
    </source>
</evidence>
<dbReference type="Pfam" id="PF11838">
    <property type="entry name" value="ERAP1_C"/>
    <property type="match status" value="1"/>
</dbReference>
<evidence type="ECO:0000313" key="28">
    <source>
        <dbReference type="EMBL" id="VDI81438.1"/>
    </source>
</evidence>
<organism evidence="28 29">
    <name type="scientific">Mytilus galloprovincialis</name>
    <name type="common">Mediterranean mussel</name>
    <dbReference type="NCBI Taxonomy" id="29158"/>
    <lineage>
        <taxon>Eukaryota</taxon>
        <taxon>Metazoa</taxon>
        <taxon>Spiralia</taxon>
        <taxon>Lophotrochozoa</taxon>
        <taxon>Mollusca</taxon>
        <taxon>Bivalvia</taxon>
        <taxon>Autobranchia</taxon>
        <taxon>Pteriomorphia</taxon>
        <taxon>Mytilida</taxon>
        <taxon>Mytiloidea</taxon>
        <taxon>Mytilidae</taxon>
        <taxon>Mytilinae</taxon>
        <taxon>Mytilus</taxon>
    </lineage>
</organism>
<dbReference type="AlphaFoldDB" id="A0A8B6HMD7"/>
<dbReference type="InterPro" id="IPR050344">
    <property type="entry name" value="Peptidase_M1_aminopeptidases"/>
</dbReference>
<evidence type="ECO:0000256" key="18">
    <source>
        <dbReference type="ARBA" id="ARBA00023157"/>
    </source>
</evidence>
<dbReference type="FunFam" id="1.25.50.20:FF:000001">
    <property type="entry name" value="Aminopeptidase"/>
    <property type="match status" value="1"/>
</dbReference>
<dbReference type="GO" id="GO:0005886">
    <property type="term" value="C:plasma membrane"/>
    <property type="evidence" value="ECO:0007669"/>
    <property type="project" value="UniProtKB-SubCell"/>
</dbReference>
<evidence type="ECO:0000256" key="11">
    <source>
        <dbReference type="ARBA" id="ARBA00022729"/>
    </source>
</evidence>
<dbReference type="InterPro" id="IPR027268">
    <property type="entry name" value="Peptidase_M4/M1_CTD_sf"/>
</dbReference>
<dbReference type="EC" id="3.4.11.2" evidence="5"/>
<dbReference type="PANTHER" id="PTHR11533">
    <property type="entry name" value="PROTEASE M1 ZINC METALLOPROTEASE"/>
    <property type="match status" value="1"/>
</dbReference>
<dbReference type="PANTHER" id="PTHR11533:SF294">
    <property type="entry name" value="THYROTROPIN-RELEASING HORMONE-DEGRADING ECTOENZYME"/>
    <property type="match status" value="1"/>
</dbReference>
<accession>A0A8B6HMD7</accession>
<feature type="binding site" evidence="21">
    <location>
        <position position="456"/>
    </location>
    <ligand>
        <name>Zn(2+)</name>
        <dbReference type="ChEBI" id="CHEBI:29105"/>
        <note>catalytic</note>
    </ligand>
</feature>
<evidence type="ECO:0000256" key="9">
    <source>
        <dbReference type="ARBA" id="ARBA00022692"/>
    </source>
</evidence>
<name>A0A8B6HMD7_MYTGA</name>
<evidence type="ECO:0000259" key="27">
    <source>
        <dbReference type="Pfam" id="PF17900"/>
    </source>
</evidence>
<evidence type="ECO:0000256" key="10">
    <source>
        <dbReference type="ARBA" id="ARBA00022723"/>
    </source>
</evidence>
<dbReference type="GO" id="GO:0005615">
    <property type="term" value="C:extracellular space"/>
    <property type="evidence" value="ECO:0007669"/>
    <property type="project" value="TreeGrafter"/>
</dbReference>
<feature type="active site" description="Proton acceptor" evidence="20">
    <location>
        <position position="434"/>
    </location>
</feature>
<evidence type="ECO:0000256" key="3">
    <source>
        <dbReference type="ARBA" id="ARBA00004606"/>
    </source>
</evidence>
<protein>
    <recommendedName>
        <fullName evidence="6">Aminopeptidase N</fullName>
        <ecNumber evidence="5">3.4.11.2</ecNumber>
    </recommendedName>
</protein>
<dbReference type="FunFam" id="2.60.40.1910:FF:000008">
    <property type="entry name" value="Aminopeptidase"/>
    <property type="match status" value="1"/>
</dbReference>
<evidence type="ECO:0000256" key="22">
    <source>
        <dbReference type="PIRSR" id="PIRSR634016-4"/>
    </source>
</evidence>
<gene>
    <name evidence="28" type="ORF">MGAL_10B076960</name>
</gene>
<evidence type="ECO:0000256" key="8">
    <source>
        <dbReference type="ARBA" id="ARBA00022670"/>
    </source>
</evidence>
<evidence type="ECO:0000256" key="5">
    <source>
        <dbReference type="ARBA" id="ARBA00012564"/>
    </source>
</evidence>
<feature type="domain" description="ERAP1-like C-terminal" evidence="26">
    <location>
        <begin position="662"/>
        <end position="984"/>
    </location>
</feature>
<evidence type="ECO:0000256" key="16">
    <source>
        <dbReference type="ARBA" id="ARBA00023049"/>
    </source>
</evidence>
<evidence type="ECO:0000256" key="2">
    <source>
        <dbReference type="ARBA" id="ARBA00004236"/>
    </source>
</evidence>
<dbReference type="InterPro" id="IPR024571">
    <property type="entry name" value="ERAP1-like_C_dom"/>
</dbReference>
<comment type="cofactor">
    <cofactor evidence="21">
        <name>Zn(2+)</name>
        <dbReference type="ChEBI" id="CHEBI:29105"/>
    </cofactor>
    <text evidence="21">Binds 1 zinc ion per subunit.</text>
</comment>
<evidence type="ECO:0000256" key="19">
    <source>
        <dbReference type="ARBA" id="ARBA00023180"/>
    </source>
</evidence>